<name>A0ABT8U0N1_9FLAO</name>
<reference evidence="1" key="1">
    <citation type="submission" date="2023-07" db="EMBL/GenBank/DDBJ databases">
        <title>AMR profile of multidrug- resistance Chryseobacterium gambrini related strain.</title>
        <authorList>
            <person name="Kirdat K."/>
            <person name="Bhatt A."/>
            <person name="Kuyare S."/>
            <person name="Yadav A."/>
        </authorList>
    </citation>
    <scope>NUCLEOTIDE SEQUENCE</scope>
    <source>
        <strain evidence="1">APV-1</strain>
    </source>
</reference>
<accession>A0ABT8U0N1</accession>
<dbReference type="Proteomes" id="UP001168128">
    <property type="component" value="Unassembled WGS sequence"/>
</dbReference>
<proteinExistence type="predicted"/>
<evidence type="ECO:0000313" key="1">
    <source>
        <dbReference type="EMBL" id="MDO3423996.1"/>
    </source>
</evidence>
<keyword evidence="2" id="KW-1185">Reference proteome</keyword>
<dbReference type="EMBL" id="JAULSJ010000004">
    <property type="protein sequence ID" value="MDO3423996.1"/>
    <property type="molecule type" value="Genomic_DNA"/>
</dbReference>
<comment type="caution">
    <text evidence="1">The sequence shown here is derived from an EMBL/GenBank/DDBJ whole genome shotgun (WGS) entry which is preliminary data.</text>
</comment>
<sequence length="447" mass="51405">MKAKLMCRGMEEVKYNNGIVNEMLDDKVFKLLPSVLKNITNNFEGRERDIVLVSSLSVLSGCLPNVYGVYDSDKVYSNLYSMIIAPAASGKGVMNKSRILIEKIHDRLLELSIQEQKECREEKKKAKERDFENCPSPEIKILPANISTAEMYSYLSKSQNGLVIIESEADTMSIMLNNDWSNYSDVLRKAFHHEPLSISRKLENIFVDIKEPKLSILLSGTPQQLKSLIKSKENGLFSRFIVYSFDEISGFKSDLFLKKTNDINTIFQNEASVIFDFYGKLKELDCEIEFLFTKSQNKAFTKEFEILHETIINGHSHSFLSNLRRHGLICYRIAMILSALRNLDKIIEGKKLQCENVDFILALRITKTLLKHSLITFNSFDDSFLSENDEQFLFSLPSTFTRAEAIQKGETLGIPTRTVDDKLSQWKKKKIIIPVKHGEYRRDRKMV</sequence>
<protein>
    <submittedName>
        <fullName evidence="1">DUF3987 domain-containing protein</fullName>
    </submittedName>
</protein>
<gene>
    <name evidence="1" type="ORF">QWT87_03770</name>
</gene>
<dbReference type="Pfam" id="PF13148">
    <property type="entry name" value="DUF3987"/>
    <property type="match status" value="2"/>
</dbReference>
<organism evidence="1 2">
    <name type="scientific">Chryseobacterium urinae</name>
    <dbReference type="NCBI Taxonomy" id="3058400"/>
    <lineage>
        <taxon>Bacteria</taxon>
        <taxon>Pseudomonadati</taxon>
        <taxon>Bacteroidota</taxon>
        <taxon>Flavobacteriia</taxon>
        <taxon>Flavobacteriales</taxon>
        <taxon>Weeksellaceae</taxon>
        <taxon>Chryseobacterium group</taxon>
        <taxon>Chryseobacterium</taxon>
    </lineage>
</organism>
<evidence type="ECO:0000313" key="2">
    <source>
        <dbReference type="Proteomes" id="UP001168128"/>
    </source>
</evidence>
<dbReference type="RefSeq" id="WP_302713752.1">
    <property type="nucleotide sequence ID" value="NZ_JAULSJ010000004.1"/>
</dbReference>
<dbReference type="InterPro" id="IPR025048">
    <property type="entry name" value="DUF3987"/>
</dbReference>